<dbReference type="GO" id="GO:0005829">
    <property type="term" value="C:cytosol"/>
    <property type="evidence" value="ECO:0007669"/>
    <property type="project" value="TreeGrafter"/>
</dbReference>
<dbReference type="PANTHER" id="PTHR43421">
    <property type="entry name" value="METALLOPROTEASE PMBA"/>
    <property type="match status" value="1"/>
</dbReference>
<dbReference type="GO" id="GO:0006508">
    <property type="term" value="P:proteolysis"/>
    <property type="evidence" value="ECO:0007669"/>
    <property type="project" value="InterPro"/>
</dbReference>
<proteinExistence type="predicted"/>
<name>A0A1M6KMN2_9FIRM</name>
<reference evidence="2 3" key="1">
    <citation type="submission" date="2016-11" db="EMBL/GenBank/DDBJ databases">
        <authorList>
            <person name="Jaros S."/>
            <person name="Januszkiewicz K."/>
            <person name="Wedrychowicz H."/>
        </authorList>
    </citation>
    <scope>NUCLEOTIDE SEQUENCE [LARGE SCALE GENOMIC DNA]</scope>
    <source>
        <strain evidence="2 3">DSM 15480</strain>
    </source>
</reference>
<evidence type="ECO:0000313" key="2">
    <source>
        <dbReference type="EMBL" id="SHJ60114.1"/>
    </source>
</evidence>
<dbReference type="InterPro" id="IPR047657">
    <property type="entry name" value="PmbA"/>
</dbReference>
<protein>
    <submittedName>
        <fullName evidence="2">PmbA protein</fullName>
    </submittedName>
</protein>
<dbReference type="GO" id="GO:0008237">
    <property type="term" value="F:metallopeptidase activity"/>
    <property type="evidence" value="ECO:0007669"/>
    <property type="project" value="InterPro"/>
</dbReference>
<dbReference type="EMBL" id="FQZY01000012">
    <property type="protein sequence ID" value="SHJ60114.1"/>
    <property type="molecule type" value="Genomic_DNA"/>
</dbReference>
<dbReference type="Gene3D" id="3.30.2290.10">
    <property type="entry name" value="PmbA/TldD superfamily"/>
    <property type="match status" value="1"/>
</dbReference>
<dbReference type="InterPro" id="IPR036059">
    <property type="entry name" value="TldD/PmbA_sf"/>
</dbReference>
<gene>
    <name evidence="2" type="ORF">SAMN02745243_00956</name>
</gene>
<evidence type="ECO:0000313" key="3">
    <source>
        <dbReference type="Proteomes" id="UP000184301"/>
    </source>
</evidence>
<keyword evidence="3" id="KW-1185">Reference proteome</keyword>
<evidence type="ECO:0000259" key="1">
    <source>
        <dbReference type="Pfam" id="PF19289"/>
    </source>
</evidence>
<dbReference type="InterPro" id="IPR035068">
    <property type="entry name" value="TldD/PmbA_N"/>
</dbReference>
<dbReference type="Proteomes" id="UP000184301">
    <property type="component" value="Unassembled WGS sequence"/>
</dbReference>
<dbReference type="PANTHER" id="PTHR43421:SF1">
    <property type="entry name" value="METALLOPROTEASE PMBA"/>
    <property type="match status" value="1"/>
</dbReference>
<dbReference type="Pfam" id="PF19289">
    <property type="entry name" value="PmbA_TldD_3rd"/>
    <property type="match status" value="1"/>
</dbReference>
<dbReference type="STRING" id="1121950.SAMN02745243_00956"/>
<organism evidence="2 3">
    <name type="scientific">Hespellia stercorisuis DSM 15480</name>
    <dbReference type="NCBI Taxonomy" id="1121950"/>
    <lineage>
        <taxon>Bacteria</taxon>
        <taxon>Bacillati</taxon>
        <taxon>Bacillota</taxon>
        <taxon>Clostridia</taxon>
        <taxon>Lachnospirales</taxon>
        <taxon>Lachnospiraceae</taxon>
        <taxon>Hespellia</taxon>
    </lineage>
</organism>
<dbReference type="RefSeq" id="WP_073106128.1">
    <property type="nucleotide sequence ID" value="NZ_FQZY01000012.1"/>
</dbReference>
<dbReference type="AlphaFoldDB" id="A0A1M6KMN2"/>
<accession>A0A1M6KMN2</accession>
<feature type="domain" description="Metalloprotease TldD/E C-terminal" evidence="1">
    <location>
        <begin position="217"/>
        <end position="441"/>
    </location>
</feature>
<sequence length="442" mass="48305">MTGTFIRRFSKAAYEKGIERLEFYVEKVQQVSVEVYQGTVQSSQLSEVTACLVRGAYHGFAGTVSVESFSESLFEEELETIRELAELSRTEFVASTLVPCQNKKIYTLTEPEELIRKMTESEKKVIGAYPKLKKFGQLVCAEQICTRSILNDEGVCMEDSSRHAVLEVRAEAEKNDVVQTVGSTYYAGEAGQIDMEAILSETAAETCGILGAKPVKTGRYPVILKNKILCEMLSIFTSAFGADNVHKNLSRLAGKKGEQIAAAIVNLIEEPDLAGGINNRTFDDEGTATSKKELVKDGVMQMYLYNQKEARKDGCASTGNGFKLNYKSEPEIYVSNLKLVGEEKTRAELIREMGTGLFITECDGMFAGADAVTGDFSLISKGYRIEGGEIAGGVNQITVAGNFFEMIKEISGISNDYLITGTERGAYVAPSVFVKQLVVSGT</sequence>
<dbReference type="SUPFAM" id="SSF111283">
    <property type="entry name" value="Putative modulator of DNA gyrase, PmbA/TldD"/>
    <property type="match status" value="1"/>
</dbReference>
<dbReference type="InterPro" id="IPR045569">
    <property type="entry name" value="Metalloprtase-TldD/E_C"/>
</dbReference>
<dbReference type="OrthoDB" id="9803618at2"/>